<dbReference type="Gene3D" id="1.10.472.20">
    <property type="entry name" value="Nitrile hydratase, beta subunit"/>
    <property type="match status" value="1"/>
</dbReference>
<dbReference type="InterPro" id="IPR023808">
    <property type="entry name" value="Nitrile_Hydratase_acc_put"/>
</dbReference>
<comment type="caution">
    <text evidence="2">The sequence shown here is derived from an EMBL/GenBank/DDBJ whole genome shotgun (WGS) entry which is preliminary data.</text>
</comment>
<accession>A0A3A8AYT9</accession>
<protein>
    <submittedName>
        <fullName evidence="2">Nitrile hydratase accessory protein</fullName>
    </submittedName>
</protein>
<dbReference type="NCBIfam" id="TIGR03889">
    <property type="entry name" value="nitrile_acc"/>
    <property type="match status" value="1"/>
</dbReference>
<evidence type="ECO:0000313" key="3">
    <source>
        <dbReference type="Proteomes" id="UP000281128"/>
    </source>
</evidence>
<keyword evidence="3" id="KW-1185">Reference proteome</keyword>
<name>A0A3A8AYT9_9RHOB</name>
<sequence>MTPLDAHRDMLARISADIPGRSDGGPLFRAPWQARIFALIVALAQAGRLPWRAFQARLAAEITEMETKGAPEGVEDGYFDCWLRAAGEAMSQQRLIAPGEVDAQIDALREAIQAIRSAQTAAG</sequence>
<dbReference type="EMBL" id="RAPE01000001">
    <property type="protein sequence ID" value="RKF17096.1"/>
    <property type="molecule type" value="Genomic_DNA"/>
</dbReference>
<dbReference type="Pfam" id="PF21006">
    <property type="entry name" value="NHase_beta_N"/>
    <property type="match status" value="1"/>
</dbReference>
<proteinExistence type="predicted"/>
<reference evidence="2 3" key="1">
    <citation type="submission" date="2018-09" db="EMBL/GenBank/DDBJ databases">
        <title>Roseovarius spongiae sp. nov., isolated from a marine sponge.</title>
        <authorList>
            <person name="Zhuang L."/>
            <person name="Luo L."/>
        </authorList>
    </citation>
    <scope>NUCLEOTIDE SEQUENCE [LARGE SCALE GENOMIC DNA]</scope>
    <source>
        <strain evidence="2 3">HN-E21</strain>
    </source>
</reference>
<dbReference type="RefSeq" id="WP_121164764.1">
    <property type="nucleotide sequence ID" value="NZ_RAPE01000001.1"/>
</dbReference>
<dbReference type="InterPro" id="IPR008990">
    <property type="entry name" value="Elect_transpt_acc-like_dom_sf"/>
</dbReference>
<organism evidence="2 3">
    <name type="scientific">Roseovarius spongiae</name>
    <dbReference type="NCBI Taxonomy" id="2320272"/>
    <lineage>
        <taxon>Bacteria</taxon>
        <taxon>Pseudomonadati</taxon>
        <taxon>Pseudomonadota</taxon>
        <taxon>Alphaproteobacteria</taxon>
        <taxon>Rhodobacterales</taxon>
        <taxon>Roseobacteraceae</taxon>
        <taxon>Roseovarius</taxon>
    </lineage>
</organism>
<dbReference type="AlphaFoldDB" id="A0A3A8AYT9"/>
<gene>
    <name evidence="2" type="ORF">D6850_06165</name>
</gene>
<evidence type="ECO:0000313" key="2">
    <source>
        <dbReference type="EMBL" id="RKF17096.1"/>
    </source>
</evidence>
<dbReference type="SUPFAM" id="SSF50090">
    <property type="entry name" value="Electron transport accessory proteins"/>
    <property type="match status" value="1"/>
</dbReference>
<dbReference type="OrthoDB" id="9811616at2"/>
<dbReference type="Proteomes" id="UP000281128">
    <property type="component" value="Unassembled WGS sequence"/>
</dbReference>
<dbReference type="InterPro" id="IPR049054">
    <property type="entry name" value="CN_hydtase_beta-like_N"/>
</dbReference>
<feature type="domain" description="Nitrile hydratase beta subunit-like N-terminal" evidence="1">
    <location>
        <begin position="25"/>
        <end position="109"/>
    </location>
</feature>
<evidence type="ECO:0000259" key="1">
    <source>
        <dbReference type="Pfam" id="PF21006"/>
    </source>
</evidence>
<dbReference type="InterPro" id="IPR042262">
    <property type="entry name" value="CN_hydtase_beta_C"/>
</dbReference>